<comment type="cofactor">
    <cofactor evidence="2">
        <name>pyridoxal 5'-phosphate</name>
        <dbReference type="ChEBI" id="CHEBI:597326"/>
    </cofactor>
</comment>
<evidence type="ECO:0000256" key="2">
    <source>
        <dbReference type="ARBA" id="ARBA00001933"/>
    </source>
</evidence>
<keyword evidence="15" id="KW-1185">Reference proteome</keyword>
<evidence type="ECO:0000256" key="12">
    <source>
        <dbReference type="ARBA" id="ARBA00081761"/>
    </source>
</evidence>
<protein>
    <recommendedName>
        <fullName evidence="11">Serine racemase</fullName>
        <ecNumber evidence="9">4.3.1.18</ecNumber>
        <ecNumber evidence="10">5.1.1.18</ecNumber>
    </recommendedName>
    <alternativeName>
        <fullName evidence="12">D-serine dehydratase</fullName>
    </alternativeName>
</protein>
<name>A0A9D4WCJ6_PEA</name>
<dbReference type="EC" id="5.1.1.18" evidence="10"/>
<evidence type="ECO:0000256" key="10">
    <source>
        <dbReference type="ARBA" id="ARBA00066592"/>
    </source>
</evidence>
<dbReference type="GO" id="GO:0000287">
    <property type="term" value="F:magnesium ion binding"/>
    <property type="evidence" value="ECO:0007669"/>
    <property type="project" value="TreeGrafter"/>
</dbReference>
<reference evidence="14 15" key="1">
    <citation type="journal article" date="2022" name="Nat. Genet.">
        <title>Improved pea reference genome and pan-genome highlight genomic features and evolutionary characteristics.</title>
        <authorList>
            <person name="Yang T."/>
            <person name="Liu R."/>
            <person name="Luo Y."/>
            <person name="Hu S."/>
            <person name="Wang D."/>
            <person name="Wang C."/>
            <person name="Pandey M.K."/>
            <person name="Ge S."/>
            <person name="Xu Q."/>
            <person name="Li N."/>
            <person name="Li G."/>
            <person name="Huang Y."/>
            <person name="Saxena R.K."/>
            <person name="Ji Y."/>
            <person name="Li M."/>
            <person name="Yan X."/>
            <person name="He Y."/>
            <person name="Liu Y."/>
            <person name="Wang X."/>
            <person name="Xiang C."/>
            <person name="Varshney R.K."/>
            <person name="Ding H."/>
            <person name="Gao S."/>
            <person name="Zong X."/>
        </authorList>
    </citation>
    <scope>NUCLEOTIDE SEQUENCE [LARGE SCALE GENOMIC DNA]</scope>
    <source>
        <strain evidence="14 15">cv. Zhongwan 6</strain>
    </source>
</reference>
<dbReference type="SUPFAM" id="SSF53686">
    <property type="entry name" value="Tryptophan synthase beta subunit-like PLP-dependent enzymes"/>
    <property type="match status" value="1"/>
</dbReference>
<comment type="caution">
    <text evidence="14">The sequence shown here is derived from an EMBL/GenBank/DDBJ whole genome shotgun (WGS) entry which is preliminary data.</text>
</comment>
<comment type="similarity">
    <text evidence="5">Belongs to the serine/threonine dehydratase family.</text>
</comment>
<dbReference type="GO" id="GO:0030170">
    <property type="term" value="F:pyridoxal phosphate binding"/>
    <property type="evidence" value="ECO:0007669"/>
    <property type="project" value="InterPro"/>
</dbReference>
<dbReference type="GO" id="GO:0006563">
    <property type="term" value="P:L-serine metabolic process"/>
    <property type="evidence" value="ECO:0007669"/>
    <property type="project" value="UniProtKB-ARBA"/>
</dbReference>
<dbReference type="GO" id="GO:0005524">
    <property type="term" value="F:ATP binding"/>
    <property type="evidence" value="ECO:0007669"/>
    <property type="project" value="TreeGrafter"/>
</dbReference>
<dbReference type="InterPro" id="IPR001926">
    <property type="entry name" value="TrpB-like_PALP"/>
</dbReference>
<dbReference type="PANTHER" id="PTHR43050">
    <property type="entry name" value="SERINE / THREONINE RACEMASE FAMILY MEMBER"/>
    <property type="match status" value="1"/>
</dbReference>
<dbReference type="InterPro" id="IPR036052">
    <property type="entry name" value="TrpB-like_PALP_sf"/>
</dbReference>
<gene>
    <name evidence="14" type="ORF">KIW84_064776</name>
</gene>
<dbReference type="PROSITE" id="PS00165">
    <property type="entry name" value="DEHYDRATASE_SER_THR"/>
    <property type="match status" value="1"/>
</dbReference>
<dbReference type="GO" id="GO:0018114">
    <property type="term" value="F:threonine racemase activity"/>
    <property type="evidence" value="ECO:0007669"/>
    <property type="project" value="TreeGrafter"/>
</dbReference>
<keyword evidence="7" id="KW-0663">Pyridoxal phosphate</keyword>
<dbReference type="GO" id="GO:0070179">
    <property type="term" value="P:D-serine biosynthetic process"/>
    <property type="evidence" value="ECO:0007669"/>
    <property type="project" value="TreeGrafter"/>
</dbReference>
<proteinExistence type="inferred from homology"/>
<accession>A0A9D4WCJ6</accession>
<evidence type="ECO:0000256" key="8">
    <source>
        <dbReference type="ARBA" id="ARBA00023239"/>
    </source>
</evidence>
<dbReference type="AlphaFoldDB" id="A0A9D4WCJ6"/>
<keyword evidence="6" id="KW-0460">Magnesium</keyword>
<comment type="cofactor">
    <cofactor evidence="3">
        <name>Mn(2+)</name>
        <dbReference type="ChEBI" id="CHEBI:29035"/>
    </cofactor>
</comment>
<dbReference type="GO" id="GO:0003941">
    <property type="term" value="F:L-serine ammonia-lyase activity"/>
    <property type="evidence" value="ECO:0007669"/>
    <property type="project" value="TreeGrafter"/>
</dbReference>
<evidence type="ECO:0000313" key="15">
    <source>
        <dbReference type="Proteomes" id="UP001058974"/>
    </source>
</evidence>
<evidence type="ECO:0000256" key="6">
    <source>
        <dbReference type="ARBA" id="ARBA00022842"/>
    </source>
</evidence>
<dbReference type="Pfam" id="PF00291">
    <property type="entry name" value="PALP"/>
    <property type="match status" value="1"/>
</dbReference>
<dbReference type="Gene3D" id="3.40.50.1100">
    <property type="match status" value="2"/>
</dbReference>
<evidence type="ECO:0000256" key="1">
    <source>
        <dbReference type="ARBA" id="ARBA00001913"/>
    </source>
</evidence>
<feature type="domain" description="Tryptophan synthase beta chain-like PALP" evidence="13">
    <location>
        <begin position="22"/>
        <end position="313"/>
    </location>
</feature>
<dbReference type="GO" id="GO:0008721">
    <property type="term" value="F:D-serine ammonia-lyase activity"/>
    <property type="evidence" value="ECO:0007669"/>
    <property type="project" value="UniProtKB-EC"/>
</dbReference>
<dbReference type="EMBL" id="JAMSHJ010000006">
    <property type="protein sequence ID" value="KAI5399566.1"/>
    <property type="molecule type" value="Genomic_DNA"/>
</dbReference>
<organism evidence="14 15">
    <name type="scientific">Pisum sativum</name>
    <name type="common">Garden pea</name>
    <name type="synonym">Lathyrus oleraceus</name>
    <dbReference type="NCBI Taxonomy" id="3888"/>
    <lineage>
        <taxon>Eukaryota</taxon>
        <taxon>Viridiplantae</taxon>
        <taxon>Streptophyta</taxon>
        <taxon>Embryophyta</taxon>
        <taxon>Tracheophyta</taxon>
        <taxon>Spermatophyta</taxon>
        <taxon>Magnoliopsida</taxon>
        <taxon>eudicotyledons</taxon>
        <taxon>Gunneridae</taxon>
        <taxon>Pentapetalae</taxon>
        <taxon>rosids</taxon>
        <taxon>fabids</taxon>
        <taxon>Fabales</taxon>
        <taxon>Fabaceae</taxon>
        <taxon>Papilionoideae</taxon>
        <taxon>50 kb inversion clade</taxon>
        <taxon>NPAAA clade</taxon>
        <taxon>Hologalegina</taxon>
        <taxon>IRL clade</taxon>
        <taxon>Fabeae</taxon>
        <taxon>Lathyrus</taxon>
    </lineage>
</organism>
<evidence type="ECO:0000259" key="13">
    <source>
        <dbReference type="Pfam" id="PF00291"/>
    </source>
</evidence>
<dbReference type="FunFam" id="3.40.50.1100:FF:000007">
    <property type="entry name" value="L-threonine dehydratase catabolic TdcB"/>
    <property type="match status" value="1"/>
</dbReference>
<dbReference type="CDD" id="cd01562">
    <property type="entry name" value="Thr-dehyd"/>
    <property type="match status" value="1"/>
</dbReference>
<evidence type="ECO:0000256" key="5">
    <source>
        <dbReference type="ARBA" id="ARBA00010869"/>
    </source>
</evidence>
<dbReference type="PANTHER" id="PTHR43050:SF1">
    <property type="entry name" value="SERINE RACEMASE"/>
    <property type="match status" value="1"/>
</dbReference>
<evidence type="ECO:0000256" key="3">
    <source>
        <dbReference type="ARBA" id="ARBA00001936"/>
    </source>
</evidence>
<evidence type="ECO:0000256" key="11">
    <source>
        <dbReference type="ARBA" id="ARBA00070760"/>
    </source>
</evidence>
<dbReference type="InterPro" id="IPR000634">
    <property type="entry name" value="Ser/Thr_deHydtase_PyrdxlP-BS"/>
</dbReference>
<evidence type="ECO:0000256" key="4">
    <source>
        <dbReference type="ARBA" id="ARBA00001946"/>
    </source>
</evidence>
<evidence type="ECO:0000313" key="14">
    <source>
        <dbReference type="EMBL" id="KAI5399566.1"/>
    </source>
</evidence>
<evidence type="ECO:0000256" key="7">
    <source>
        <dbReference type="ARBA" id="ARBA00022898"/>
    </source>
</evidence>
<dbReference type="GO" id="GO:0030378">
    <property type="term" value="F:serine racemase activity"/>
    <property type="evidence" value="ECO:0007669"/>
    <property type="project" value="UniProtKB-EC"/>
</dbReference>
<keyword evidence="8" id="KW-0456">Lyase</keyword>
<dbReference type="EC" id="4.3.1.18" evidence="9"/>
<dbReference type="Proteomes" id="UP001058974">
    <property type="component" value="Chromosome 6"/>
</dbReference>
<sequence>MAKGKYAVDISSIQEAYTRIKSYVTKTPVISSTSLDDISRRQLYFKCENFQKSGAFKFRGACNAVFSLNDEATSKGVITHSSGNHAAALSLAAKLRGIPSYIVVPHNAPTCKVENIKRYNGKINFSEANMRSRVEVANKLCQETGAILIPSSNDGRIMSGQGTISLELLEQAPNIDTIVVPISGGGMLAGVALAAKVINPAIRILGAEPKGADDAAQSKAAGRIITLRETNTIADGLRAFLGNFTWPIVRDFVDDIIVVEDTEIIKAMKLCFHILKIVVEPSAAIGLAAVLSETFQKNPAWKDSKHIGIIVSGGNVDMTVLWDSLNKGIFSSTTFIEAFTLNMSFTRPSSASSKALTSRPPCLGYDQSLHHYIDDTANVAANFVVVLDFSIDTNFGSSVDSDSMEPNSEVLGQESEFKQLLGTRQYGITQKLHMGIESKAFGLVPLAEPSLFPFLEEMALALPSFFL</sequence>
<comment type="cofactor">
    <cofactor evidence="4">
        <name>Mg(2+)</name>
        <dbReference type="ChEBI" id="CHEBI:18420"/>
    </cofactor>
</comment>
<dbReference type="Gramene" id="Psat06G0477600-T1">
    <property type="protein sequence ID" value="KAI5399566.1"/>
    <property type="gene ID" value="KIW84_064776"/>
</dbReference>
<comment type="cofactor">
    <cofactor evidence="1">
        <name>Ca(2+)</name>
        <dbReference type="ChEBI" id="CHEBI:29108"/>
    </cofactor>
</comment>
<evidence type="ECO:0000256" key="9">
    <source>
        <dbReference type="ARBA" id="ARBA00066349"/>
    </source>
</evidence>